<keyword evidence="11" id="KW-1185">Reference proteome</keyword>
<dbReference type="InterPro" id="IPR050929">
    <property type="entry name" value="PFKA"/>
</dbReference>
<dbReference type="Gene3D" id="3.40.50.460">
    <property type="entry name" value="Phosphofructokinase domain"/>
    <property type="match status" value="1"/>
</dbReference>
<dbReference type="GO" id="GO:0047334">
    <property type="term" value="F:diphosphate-fructose-6-phosphate 1-phosphotransferase activity"/>
    <property type="evidence" value="ECO:0007669"/>
    <property type="project" value="UniProtKB-EC"/>
</dbReference>
<dbReference type="PRINTS" id="PR00476">
    <property type="entry name" value="PHFRCTKINASE"/>
</dbReference>
<dbReference type="SUPFAM" id="SSF53784">
    <property type="entry name" value="Phosphofructokinase"/>
    <property type="match status" value="1"/>
</dbReference>
<evidence type="ECO:0000259" key="9">
    <source>
        <dbReference type="Pfam" id="PF00365"/>
    </source>
</evidence>
<comment type="pathway">
    <text evidence="8">Carbohydrate degradation; glycolysis; D-glyceraldehyde 3-phosphate and glycerone phosphate from D-glucose: step 3/4.</text>
</comment>
<dbReference type="GO" id="GO:0046872">
    <property type="term" value="F:metal ion binding"/>
    <property type="evidence" value="ECO:0007669"/>
    <property type="project" value="UniProtKB-KW"/>
</dbReference>
<comment type="function">
    <text evidence="2 8">Catalyzes the phosphorylation of D-fructose 6-phosphate, the first committing step of glycolysis. Uses inorganic phosphate (PPi) as phosphoryl donor instead of ATP like common ATP-dependent phosphofructokinases (ATP-PFKs), which renders the reaction reversible, and can thus function both in glycolysis and gluconeogenesis. Consistently, PPi-PFK can replace the enzymes of both the forward (ATP-PFK) and reverse (fructose-bisphosphatase (FBPase)) reactions.</text>
</comment>
<evidence type="ECO:0000256" key="1">
    <source>
        <dbReference type="ARBA" id="ARBA00001946"/>
    </source>
</evidence>
<keyword evidence="8" id="KW-0324">Glycolysis</keyword>
<dbReference type="InterPro" id="IPR035966">
    <property type="entry name" value="PKF_sf"/>
</dbReference>
<comment type="cofactor">
    <cofactor evidence="1 8">
        <name>Mg(2+)</name>
        <dbReference type="ChEBI" id="CHEBI:18420"/>
    </cofactor>
</comment>
<evidence type="ECO:0000256" key="4">
    <source>
        <dbReference type="ARBA" id="ARBA00022723"/>
    </source>
</evidence>
<evidence type="ECO:0000313" key="11">
    <source>
        <dbReference type="Proteomes" id="UP000189462"/>
    </source>
</evidence>
<evidence type="ECO:0000313" key="10">
    <source>
        <dbReference type="EMBL" id="OOG24133.1"/>
    </source>
</evidence>
<dbReference type="GO" id="GO:0005737">
    <property type="term" value="C:cytoplasm"/>
    <property type="evidence" value="ECO:0007669"/>
    <property type="project" value="UniProtKB-SubCell"/>
</dbReference>
<dbReference type="Proteomes" id="UP000189462">
    <property type="component" value="Unassembled WGS sequence"/>
</dbReference>
<protein>
    <recommendedName>
        <fullName evidence="8">Pyrophosphate--fructose 6-phosphate 1-phosphotransferase</fullName>
        <ecNumber evidence="8">2.7.1.90</ecNumber>
    </recommendedName>
    <alternativeName>
        <fullName evidence="8">6-phosphofructokinase, pyrophosphate dependent</fullName>
    </alternativeName>
    <alternativeName>
        <fullName evidence="8">PPi-dependent phosphofructokinase</fullName>
        <shortName evidence="8">PPi-PFK</shortName>
    </alternativeName>
    <alternativeName>
        <fullName evidence="8">Pyrophosphate-dependent 6-phosphofructose-1-kinase</fullName>
    </alternativeName>
</protein>
<keyword evidence="8" id="KW-0963">Cytoplasm</keyword>
<comment type="catalytic activity">
    <reaction evidence="7 8">
        <text>beta-D-fructose 6-phosphate + diphosphate = beta-D-fructose 1,6-bisphosphate + phosphate + H(+)</text>
        <dbReference type="Rhea" id="RHEA:13613"/>
        <dbReference type="ChEBI" id="CHEBI:15378"/>
        <dbReference type="ChEBI" id="CHEBI:32966"/>
        <dbReference type="ChEBI" id="CHEBI:33019"/>
        <dbReference type="ChEBI" id="CHEBI:43474"/>
        <dbReference type="ChEBI" id="CHEBI:57634"/>
        <dbReference type="EC" id="2.7.1.90"/>
    </reaction>
</comment>
<dbReference type="GO" id="GO:0006002">
    <property type="term" value="P:fructose 6-phosphate metabolic process"/>
    <property type="evidence" value="ECO:0007669"/>
    <property type="project" value="InterPro"/>
</dbReference>
<keyword evidence="6 8" id="KW-0460">Magnesium</keyword>
<evidence type="ECO:0000256" key="2">
    <source>
        <dbReference type="ARBA" id="ARBA00003138"/>
    </source>
</evidence>
<comment type="subunit">
    <text evidence="8">Homodimer.</text>
</comment>
<dbReference type="NCBIfam" id="NF010675">
    <property type="entry name" value="PRK14072.1"/>
    <property type="match status" value="1"/>
</dbReference>
<keyword evidence="5 8" id="KW-0418">Kinase</keyword>
<feature type="binding site" evidence="8">
    <location>
        <position position="246"/>
    </location>
    <ligand>
        <name>substrate</name>
    </ligand>
</feature>
<gene>
    <name evidence="8" type="primary">pfp</name>
    <name evidence="10" type="ORF">B1C78_09405</name>
</gene>
<comment type="similarity">
    <text evidence="8">Belongs to the phosphofructokinase type A (PFKA) family. PPi-dependent PFK group II subfamily. Clade 'B2' sub-subfamily.</text>
</comment>
<feature type="site" description="Important for catalytic activity; stabilizes the transition state when the phosphoryl donor is PPi" evidence="8">
    <location>
        <position position="140"/>
    </location>
</feature>
<dbReference type="AlphaFoldDB" id="A0A1V3NGR2"/>
<dbReference type="InterPro" id="IPR000023">
    <property type="entry name" value="Phosphofructokinase_dom"/>
</dbReference>
<dbReference type="RefSeq" id="WP_077278894.1">
    <property type="nucleotide sequence ID" value="NZ_MVBK01000051.1"/>
</dbReference>
<comment type="activity regulation">
    <text evidence="8">Non-allosteric.</text>
</comment>
<dbReference type="InterPro" id="IPR022953">
    <property type="entry name" value="ATP_PFK"/>
</dbReference>
<feature type="domain" description="Phosphofructokinase" evidence="9">
    <location>
        <begin position="5"/>
        <end position="323"/>
    </location>
</feature>
<evidence type="ECO:0000256" key="5">
    <source>
        <dbReference type="ARBA" id="ARBA00022777"/>
    </source>
</evidence>
<sequence length="421" mass="45985">MPNNVLYAQSGGVTAVINASACGVIQTVRRYPETFGRIFAARDGILGVLKEELIDLERESDATIAGLRHTPGGAFGSCRFDLGNPDTHPEQYRRLVEVFRAHDVGYFFYNGGGGSMDTALKVARIADEMDYPIRSIGVPKTIDNDLACTDTSPGFGSAAKFIATVVREASMDVESMASSGTKVFIMEVMGRHAGWLAAAAALAQQAENTPPMLILFAEIPFNQEDFLKRLNTIIKAHGYCVVVASEGLKGPDGKLLTVAQEHEVFAYTQLGGVAPILARMVKEETGHKVHWAVADYIQRAARHIASRLDVEQAYAAGAMAVRFAVEGHTGFMPVIKRLCDEPYLWTVDRVPLEQVADIEQGLPREYITEDGYGISAACRRHLAPLIDGEDYPPYENGLPSYVRIRGELLEKKLPAFESESS</sequence>
<dbReference type="OrthoDB" id="9802503at2"/>
<comment type="caution">
    <text evidence="10">The sequence shown here is derived from an EMBL/GenBank/DDBJ whole genome shotgun (WGS) entry which is preliminary data.</text>
</comment>
<keyword evidence="4 8" id="KW-0479">Metal-binding</keyword>
<dbReference type="STRING" id="108003.B1C78_09405"/>
<dbReference type="HAMAP" id="MF_01978">
    <property type="entry name" value="Phosphofructokinase_II_B2"/>
    <property type="match status" value="1"/>
</dbReference>
<feature type="binding site" evidence="8">
    <location>
        <begin position="141"/>
        <end position="143"/>
    </location>
    <ligand>
        <name>substrate</name>
    </ligand>
</feature>
<evidence type="ECO:0000256" key="6">
    <source>
        <dbReference type="ARBA" id="ARBA00022842"/>
    </source>
</evidence>
<feature type="binding site" evidence="8">
    <location>
        <begin position="296"/>
        <end position="299"/>
    </location>
    <ligand>
        <name>substrate</name>
    </ligand>
</feature>
<feature type="binding site" evidence="8">
    <location>
        <position position="12"/>
    </location>
    <ligand>
        <name>diphosphate</name>
        <dbReference type="ChEBI" id="CHEBI:33019"/>
    </ligand>
</feature>
<reference evidence="10 11" key="1">
    <citation type="submission" date="2017-02" db="EMBL/GenBank/DDBJ databases">
        <title>Genomic diversity within the haloalkaliphilic genus Thioalkalivibrio.</title>
        <authorList>
            <person name="Ahn A.-C."/>
            <person name="Meier-Kolthoff J."/>
            <person name="Overmars L."/>
            <person name="Richter M."/>
            <person name="Woyke T."/>
            <person name="Sorokin D.Y."/>
            <person name="Muyzer G."/>
        </authorList>
    </citation>
    <scope>NUCLEOTIDE SEQUENCE [LARGE SCALE GENOMIC DNA]</scope>
    <source>
        <strain evidence="10 11">ALJD</strain>
    </source>
</reference>
<dbReference type="PIRSF" id="PIRSF036483">
    <property type="entry name" value="PFK_XF0274"/>
    <property type="match status" value="1"/>
</dbReference>
<feature type="binding site" evidence="8">
    <location>
        <begin position="189"/>
        <end position="191"/>
    </location>
    <ligand>
        <name>substrate</name>
    </ligand>
</feature>
<dbReference type="EC" id="2.7.1.90" evidence="8"/>
<keyword evidence="3 8" id="KW-0808">Transferase</keyword>
<dbReference type="InterPro" id="IPR011404">
    <property type="entry name" value="PPi-PFK"/>
</dbReference>
<feature type="active site" description="Proton acceptor" evidence="8">
    <location>
        <position position="143"/>
    </location>
</feature>
<dbReference type="PANTHER" id="PTHR45770">
    <property type="entry name" value="ATP-DEPENDENT 6-PHOSPHOFRUCTOKINASE 1"/>
    <property type="match status" value="1"/>
</dbReference>
<evidence type="ECO:0000256" key="7">
    <source>
        <dbReference type="ARBA" id="ARBA00048072"/>
    </source>
</evidence>
<dbReference type="Gene3D" id="3.40.50.450">
    <property type="match status" value="1"/>
</dbReference>
<comment type="subcellular location">
    <subcellularLocation>
        <location evidence="8">Cytoplasm</location>
    </subcellularLocation>
</comment>
<proteinExistence type="inferred from homology"/>
<dbReference type="EMBL" id="MVBK01000051">
    <property type="protein sequence ID" value="OOG24133.1"/>
    <property type="molecule type" value="Genomic_DNA"/>
</dbReference>
<comment type="caution">
    <text evidence="8">Lacks conserved residue(s) required for the propagation of feature annotation.</text>
</comment>
<evidence type="ECO:0000256" key="3">
    <source>
        <dbReference type="ARBA" id="ARBA00022679"/>
    </source>
</evidence>
<accession>A0A1V3NGR2</accession>
<name>A0A1V3NGR2_9GAMM</name>
<dbReference type="GO" id="GO:0003872">
    <property type="term" value="F:6-phosphofructokinase activity"/>
    <property type="evidence" value="ECO:0007669"/>
    <property type="project" value="UniProtKB-UniRule"/>
</dbReference>
<dbReference type="Pfam" id="PF00365">
    <property type="entry name" value="PFK"/>
    <property type="match status" value="1"/>
</dbReference>
<organism evidence="10 11">
    <name type="scientific">Thioalkalivibrio denitrificans</name>
    <dbReference type="NCBI Taxonomy" id="108003"/>
    <lineage>
        <taxon>Bacteria</taxon>
        <taxon>Pseudomonadati</taxon>
        <taxon>Pseudomonadota</taxon>
        <taxon>Gammaproteobacteria</taxon>
        <taxon>Chromatiales</taxon>
        <taxon>Ectothiorhodospiraceae</taxon>
        <taxon>Thioalkalivibrio</taxon>
    </lineage>
</organism>
<dbReference type="UniPathway" id="UPA00109">
    <property type="reaction ID" value="UER00182"/>
</dbReference>
<evidence type="ECO:0000256" key="8">
    <source>
        <dbReference type="HAMAP-Rule" id="MF_01978"/>
    </source>
</evidence>